<dbReference type="GeneID" id="62640555"/>
<evidence type="ECO:0000313" key="6">
    <source>
        <dbReference type="EMBL" id="MBM2415085.1"/>
    </source>
</evidence>
<evidence type="ECO:0000313" key="7">
    <source>
        <dbReference type="EMBL" id="MBM2419757.1"/>
    </source>
</evidence>
<dbReference type="Proteomes" id="UP000809440">
    <property type="component" value="Unassembled WGS sequence"/>
</dbReference>
<dbReference type="Proteomes" id="UP000755667">
    <property type="component" value="Unassembled WGS sequence"/>
</dbReference>
<dbReference type="InterPro" id="IPR000847">
    <property type="entry name" value="LysR_HTH_N"/>
</dbReference>
<dbReference type="PANTHER" id="PTHR30537:SF74">
    <property type="entry name" value="HTH-TYPE TRANSCRIPTIONAL REGULATOR TRPI"/>
    <property type="match status" value="1"/>
</dbReference>
<keyword evidence="3" id="KW-0238">DNA-binding</keyword>
<dbReference type="EMBL" id="JAFBXF010000026">
    <property type="protein sequence ID" value="MBM2419757.1"/>
    <property type="molecule type" value="Genomic_DNA"/>
</dbReference>
<evidence type="ECO:0000256" key="1">
    <source>
        <dbReference type="ARBA" id="ARBA00009437"/>
    </source>
</evidence>
<evidence type="ECO:0000256" key="2">
    <source>
        <dbReference type="ARBA" id="ARBA00023015"/>
    </source>
</evidence>
<evidence type="ECO:0000256" key="4">
    <source>
        <dbReference type="ARBA" id="ARBA00023163"/>
    </source>
</evidence>
<dbReference type="Gene3D" id="3.40.190.10">
    <property type="entry name" value="Periplasmic binding protein-like II"/>
    <property type="match status" value="2"/>
</dbReference>
<dbReference type="EMBL" id="JAFBXE010000026">
    <property type="protein sequence ID" value="MBM2415085.1"/>
    <property type="molecule type" value="Genomic_DNA"/>
</dbReference>
<dbReference type="FunFam" id="1.10.10.10:FF:000038">
    <property type="entry name" value="Glycine cleavage system transcriptional activator"/>
    <property type="match status" value="1"/>
</dbReference>
<gene>
    <name evidence="6" type="ORF">JQX41_22505</name>
    <name evidence="7" type="ORF">JQX48_22530</name>
</gene>
<evidence type="ECO:0000256" key="3">
    <source>
        <dbReference type="ARBA" id="ARBA00023125"/>
    </source>
</evidence>
<organism evidence="6 8">
    <name type="scientific">Marivita cryptomonadis</name>
    <dbReference type="NCBI Taxonomy" id="505252"/>
    <lineage>
        <taxon>Bacteria</taxon>
        <taxon>Pseudomonadati</taxon>
        <taxon>Pseudomonadota</taxon>
        <taxon>Alphaproteobacteria</taxon>
        <taxon>Rhodobacterales</taxon>
        <taxon>Roseobacteraceae</taxon>
        <taxon>Marivita</taxon>
    </lineage>
</organism>
<keyword evidence="2" id="KW-0805">Transcription regulation</keyword>
<dbReference type="Gene3D" id="1.10.10.10">
    <property type="entry name" value="Winged helix-like DNA-binding domain superfamily/Winged helix DNA-binding domain"/>
    <property type="match status" value="1"/>
</dbReference>
<dbReference type="InterPro" id="IPR036388">
    <property type="entry name" value="WH-like_DNA-bd_sf"/>
</dbReference>
<keyword evidence="4" id="KW-0804">Transcription</keyword>
<evidence type="ECO:0000259" key="5">
    <source>
        <dbReference type="PROSITE" id="PS50931"/>
    </source>
</evidence>
<reference evidence="6 9" key="1">
    <citation type="submission" date="2021-01" db="EMBL/GenBank/DDBJ databases">
        <title>Diatom-associated Roseobacters Show Island Model of Population Structure.</title>
        <authorList>
            <person name="Qu L."/>
            <person name="Feng X."/>
            <person name="Chen Y."/>
            <person name="Li L."/>
            <person name="Wang X."/>
            <person name="Hu Z."/>
            <person name="Wang H."/>
            <person name="Luo H."/>
        </authorList>
    </citation>
    <scope>NUCLEOTIDE SEQUENCE</scope>
    <source>
        <strain evidence="7 9">CC28-63</strain>
        <strain evidence="6">CC28-69</strain>
    </source>
</reference>
<keyword evidence="9" id="KW-1185">Reference proteome</keyword>
<name>A0A9Q2P2K3_9RHOB</name>
<dbReference type="OrthoDB" id="9813056at2"/>
<dbReference type="InterPro" id="IPR005119">
    <property type="entry name" value="LysR_subst-bd"/>
</dbReference>
<dbReference type="PRINTS" id="PR00039">
    <property type="entry name" value="HTHLYSR"/>
</dbReference>
<feature type="domain" description="HTH lysR-type" evidence="5">
    <location>
        <begin position="5"/>
        <end position="62"/>
    </location>
</feature>
<dbReference type="AlphaFoldDB" id="A0A9Q2P2K3"/>
<sequence length="310" mass="33980">MPKLPPLNALKAFEAAARHGGFIGASNELHVTRGAISRHVKLLEDHLGIPLFVRQPQGVRLTEAGQQLLPVLTDAFEQIARETDRLSQSATELRVICPPGTSIRWLLPRLETFQTAYPEFRLKLTTDFYADRGFDPSDADIGFSVTNWPNRAPDLKVLPLFPTLLTPACAPGYRRDRSVTSPEDLTRCELLHETRSHSDWIAWANTFAPNGVDPKSGQAFSNIDIATKAAVMGVGVVMADLVLCREEFESGALVALFPKLVCPSPFGGICILGGREKWNTPKVDAFKSWAFDSAQTDRAAAQQVMASLAV</sequence>
<accession>A0A9Q2P2K3</accession>
<comment type="caution">
    <text evidence="6">The sequence shown here is derived from an EMBL/GenBank/DDBJ whole genome shotgun (WGS) entry which is preliminary data.</text>
</comment>
<dbReference type="RefSeq" id="WP_085628820.1">
    <property type="nucleotide sequence ID" value="NZ_JAFBWU010000026.1"/>
</dbReference>
<evidence type="ECO:0000313" key="9">
    <source>
        <dbReference type="Proteomes" id="UP000809440"/>
    </source>
</evidence>
<dbReference type="InterPro" id="IPR036390">
    <property type="entry name" value="WH_DNA-bd_sf"/>
</dbReference>
<dbReference type="PROSITE" id="PS50931">
    <property type="entry name" value="HTH_LYSR"/>
    <property type="match status" value="1"/>
</dbReference>
<dbReference type="InterPro" id="IPR058163">
    <property type="entry name" value="LysR-type_TF_proteobact-type"/>
</dbReference>
<comment type="similarity">
    <text evidence="1">Belongs to the LysR transcriptional regulatory family.</text>
</comment>
<dbReference type="SUPFAM" id="SSF46785">
    <property type="entry name" value="Winged helix' DNA-binding domain"/>
    <property type="match status" value="1"/>
</dbReference>
<dbReference type="Pfam" id="PF03466">
    <property type="entry name" value="LysR_substrate"/>
    <property type="match status" value="1"/>
</dbReference>
<evidence type="ECO:0000313" key="8">
    <source>
        <dbReference type="Proteomes" id="UP000755667"/>
    </source>
</evidence>
<proteinExistence type="inferred from homology"/>
<dbReference type="Pfam" id="PF00126">
    <property type="entry name" value="HTH_1"/>
    <property type="match status" value="1"/>
</dbReference>
<dbReference type="GO" id="GO:0043565">
    <property type="term" value="F:sequence-specific DNA binding"/>
    <property type="evidence" value="ECO:0007669"/>
    <property type="project" value="TreeGrafter"/>
</dbReference>
<protein>
    <submittedName>
        <fullName evidence="6">LysR family transcriptional regulator</fullName>
    </submittedName>
</protein>
<dbReference type="PANTHER" id="PTHR30537">
    <property type="entry name" value="HTH-TYPE TRANSCRIPTIONAL REGULATOR"/>
    <property type="match status" value="1"/>
</dbReference>
<dbReference type="GO" id="GO:0003700">
    <property type="term" value="F:DNA-binding transcription factor activity"/>
    <property type="evidence" value="ECO:0007669"/>
    <property type="project" value="InterPro"/>
</dbReference>
<dbReference type="SUPFAM" id="SSF53850">
    <property type="entry name" value="Periplasmic binding protein-like II"/>
    <property type="match status" value="1"/>
</dbReference>
<dbReference type="GO" id="GO:0006351">
    <property type="term" value="P:DNA-templated transcription"/>
    <property type="evidence" value="ECO:0007669"/>
    <property type="project" value="TreeGrafter"/>
</dbReference>